<feature type="chain" id="PRO_5047488851" evidence="1">
    <location>
        <begin position="19"/>
        <end position="168"/>
    </location>
</feature>
<accession>A0ABS8NED9</accession>
<gene>
    <name evidence="2" type="ORF">LOC71_06490</name>
</gene>
<dbReference type="Proteomes" id="UP001430306">
    <property type="component" value="Unassembled WGS sequence"/>
</dbReference>
<protein>
    <submittedName>
        <fullName evidence="2">Uncharacterized protein</fullName>
    </submittedName>
</protein>
<keyword evidence="3" id="KW-1185">Reference proteome</keyword>
<organism evidence="2 3">
    <name type="scientific">Rhodopirellula halodulae</name>
    <dbReference type="NCBI Taxonomy" id="2894198"/>
    <lineage>
        <taxon>Bacteria</taxon>
        <taxon>Pseudomonadati</taxon>
        <taxon>Planctomycetota</taxon>
        <taxon>Planctomycetia</taxon>
        <taxon>Pirellulales</taxon>
        <taxon>Pirellulaceae</taxon>
        <taxon>Rhodopirellula</taxon>
    </lineage>
</organism>
<proteinExistence type="predicted"/>
<feature type="signal peptide" evidence="1">
    <location>
        <begin position="1"/>
        <end position="18"/>
    </location>
</feature>
<comment type="caution">
    <text evidence="2">The sequence shown here is derived from an EMBL/GenBank/DDBJ whole genome shotgun (WGS) entry which is preliminary data.</text>
</comment>
<keyword evidence="1" id="KW-0732">Signal</keyword>
<dbReference type="EMBL" id="JAJKFW010000013">
    <property type="protein sequence ID" value="MCC9641916.1"/>
    <property type="molecule type" value="Genomic_DNA"/>
</dbReference>
<evidence type="ECO:0000313" key="3">
    <source>
        <dbReference type="Proteomes" id="UP001430306"/>
    </source>
</evidence>
<name>A0ABS8NED9_9BACT</name>
<dbReference type="RefSeq" id="WP_230272439.1">
    <property type="nucleotide sequence ID" value="NZ_JAJKFW010000013.1"/>
</dbReference>
<sequence>MKLVLMFATLAMACTAYSADDASVPVKTPPVVRHPSHIAATVVSFKTQPRKVAAGSTVPGRELILTIKNNSKRTIRSVFANVSYDRSDNVKTTHKNVRVYWAYDNEPGIAPGKTATCTKGRGAGYGDFMGPHNFKVEITEVSDKWMLQSTLPSPPITVVPVPYDKSDE</sequence>
<reference evidence="2" key="1">
    <citation type="submission" date="2021-11" db="EMBL/GenBank/DDBJ databases">
        <title>Genome sequence.</title>
        <authorList>
            <person name="Sun Q."/>
        </authorList>
    </citation>
    <scope>NUCLEOTIDE SEQUENCE</scope>
    <source>
        <strain evidence="2">JC740</strain>
    </source>
</reference>
<evidence type="ECO:0000313" key="2">
    <source>
        <dbReference type="EMBL" id="MCC9641916.1"/>
    </source>
</evidence>
<evidence type="ECO:0000256" key="1">
    <source>
        <dbReference type="SAM" id="SignalP"/>
    </source>
</evidence>